<gene>
    <name evidence="4" type="ORF">PNV70_03755</name>
    <name evidence="5" type="ORF">PNW00_06760</name>
</gene>
<name>A0AAW6EGD7_9FIRM</name>
<sequence>MATTKIFPITATTGKAIAYIAKAEKTDNGRLISTYMCSRDPDKAAKEFAEVTATGTGRSTVLAQHFIMAFKPGEVTPERAMEIGKEMCEKYLKDQYQYFLAVHTDKGHVHLHCIFNNTNLINGLTFETLENRRYTEKDRSYNKLRTLADEVCKRHHLSVVERPEMGKGKSHWEWDMNRQGLSWKAKLKFTIDQVIKESEDFDDFLRKCADFGVLVEYNPDHKIDLKFMLAEQKKRNPRAKMTRAKTLGWFYETETIKNRIAQYQGGWIYVPRTKIKERTVKAPNRFVQDAIDRGNMKLASIAKNVIAEYGVEPDQIKQAAISEYAHSRGLLSELNDMKTEIEDLQVKLKVLRKYRKLKVYGEELKALSGSAAKKYRKEYSAELTEYGQIRTKVLELYPSGHIPTVESLDKKINALIGERSLKDQQFREADKRARDLADAQRTIEEFLRQERNEQQQDRKRKKNGDLE</sequence>
<proteinExistence type="predicted"/>
<feature type="region of interest" description="Disordered" evidence="2">
    <location>
        <begin position="445"/>
        <end position="467"/>
    </location>
</feature>
<dbReference type="Pfam" id="PF03432">
    <property type="entry name" value="Relaxase"/>
    <property type="match status" value="1"/>
</dbReference>
<comment type="caution">
    <text evidence="5">The sequence shown here is derived from an EMBL/GenBank/DDBJ whole genome shotgun (WGS) entry which is preliminary data.</text>
</comment>
<dbReference type="EMBL" id="JAQMLU010000009">
    <property type="protein sequence ID" value="MDB8750147.1"/>
    <property type="molecule type" value="Genomic_DNA"/>
</dbReference>
<feature type="domain" description="MobA/VirD2-like nuclease" evidence="3">
    <location>
        <begin position="19"/>
        <end position="157"/>
    </location>
</feature>
<evidence type="ECO:0000256" key="2">
    <source>
        <dbReference type="SAM" id="MobiDB-lite"/>
    </source>
</evidence>
<feature type="coiled-coil region" evidence="1">
    <location>
        <begin position="327"/>
        <end position="354"/>
    </location>
</feature>
<dbReference type="InterPro" id="IPR005094">
    <property type="entry name" value="Endonuclease_MobA/VirD2"/>
</dbReference>
<evidence type="ECO:0000313" key="4">
    <source>
        <dbReference type="EMBL" id="MDB8741182.1"/>
    </source>
</evidence>
<evidence type="ECO:0000259" key="3">
    <source>
        <dbReference type="Pfam" id="PF03432"/>
    </source>
</evidence>
<dbReference type="Proteomes" id="UP001211421">
    <property type="component" value="Unassembled WGS sequence"/>
</dbReference>
<accession>A0AAW6EGD7</accession>
<evidence type="ECO:0000256" key="1">
    <source>
        <dbReference type="SAM" id="Coils"/>
    </source>
</evidence>
<protein>
    <submittedName>
        <fullName evidence="5">Relaxase/mobilization nuclease domain-containing protein</fullName>
    </submittedName>
</protein>
<evidence type="ECO:0000313" key="6">
    <source>
        <dbReference type="Proteomes" id="UP001213042"/>
    </source>
</evidence>
<organism evidence="5 6">
    <name type="scientific">Ruminococcus bicirculans</name>
    <name type="common">ex Wegman et al. 2014</name>
    <dbReference type="NCBI Taxonomy" id="1160721"/>
    <lineage>
        <taxon>Bacteria</taxon>
        <taxon>Bacillati</taxon>
        <taxon>Bacillota</taxon>
        <taxon>Clostridia</taxon>
        <taxon>Eubacteriales</taxon>
        <taxon>Oscillospiraceae</taxon>
        <taxon>Ruminococcus</taxon>
    </lineage>
</organism>
<evidence type="ECO:0000313" key="5">
    <source>
        <dbReference type="EMBL" id="MDB8750147.1"/>
    </source>
</evidence>
<keyword evidence="1" id="KW-0175">Coiled coil</keyword>
<dbReference type="Proteomes" id="UP001213042">
    <property type="component" value="Unassembled WGS sequence"/>
</dbReference>
<dbReference type="AlphaFoldDB" id="A0AAW6EGD7"/>
<reference evidence="5" key="1">
    <citation type="submission" date="2023-01" db="EMBL/GenBank/DDBJ databases">
        <title>Human gut microbiome strain richness.</title>
        <authorList>
            <person name="Chen-Liaw A."/>
        </authorList>
    </citation>
    <scope>NUCLEOTIDE SEQUENCE</scope>
    <source>
        <strain evidence="5">D43st1_D9_D43t1_170807</strain>
        <strain evidence="4">D59st1_B8_D59t2_181005</strain>
    </source>
</reference>
<dbReference type="RefSeq" id="WP_195221095.1">
    <property type="nucleotide sequence ID" value="NZ_CAKVTF010000009.1"/>
</dbReference>
<dbReference type="Gene3D" id="3.30.930.30">
    <property type="match status" value="1"/>
</dbReference>
<dbReference type="EMBL" id="JAQMLS010000002">
    <property type="protein sequence ID" value="MDB8741182.1"/>
    <property type="molecule type" value="Genomic_DNA"/>
</dbReference>